<dbReference type="OrthoDB" id="693367at2"/>
<dbReference type="InterPro" id="IPR001962">
    <property type="entry name" value="Asn_synthase"/>
</dbReference>
<dbReference type="EMBL" id="SDWW01000006">
    <property type="protein sequence ID" value="RYV52389.1"/>
    <property type="molecule type" value="Genomic_DNA"/>
</dbReference>
<organism evidence="2 3">
    <name type="scientific">Pengzhenrongella frigida</name>
    <dbReference type="NCBI Taxonomy" id="1259133"/>
    <lineage>
        <taxon>Bacteria</taxon>
        <taxon>Bacillati</taxon>
        <taxon>Actinomycetota</taxon>
        <taxon>Actinomycetes</taxon>
        <taxon>Micrococcales</taxon>
        <taxon>Pengzhenrongella</taxon>
    </lineage>
</organism>
<evidence type="ECO:0000259" key="1">
    <source>
        <dbReference type="Pfam" id="PF00733"/>
    </source>
</evidence>
<dbReference type="Gene3D" id="3.40.50.620">
    <property type="entry name" value="HUPs"/>
    <property type="match status" value="1"/>
</dbReference>
<dbReference type="SUPFAM" id="SSF52402">
    <property type="entry name" value="Adenine nucleotide alpha hydrolases-like"/>
    <property type="match status" value="1"/>
</dbReference>
<dbReference type="Proteomes" id="UP000293764">
    <property type="component" value="Unassembled WGS sequence"/>
</dbReference>
<feature type="domain" description="Asparagine synthetase" evidence="1">
    <location>
        <begin position="71"/>
        <end position="145"/>
    </location>
</feature>
<evidence type="ECO:0000313" key="2">
    <source>
        <dbReference type="EMBL" id="RYV52389.1"/>
    </source>
</evidence>
<dbReference type="AlphaFoldDB" id="A0A4Q5N2K6"/>
<dbReference type="RefSeq" id="WP_130101387.1">
    <property type="nucleotide sequence ID" value="NZ_SDWW01000006.1"/>
</dbReference>
<dbReference type="InterPro" id="IPR014729">
    <property type="entry name" value="Rossmann-like_a/b/a_fold"/>
</dbReference>
<proteinExistence type="predicted"/>
<comment type="caution">
    <text evidence="2">The sequence shown here is derived from an EMBL/GenBank/DDBJ whole genome shotgun (WGS) entry which is preliminary data.</text>
</comment>
<sequence length="463" mass="51591">MGTQLGISRPAPFVFDRNRVEQYLAFGFNPDVDDPDPLQVLHEWSRQPRPDLARMSESDLVRAGVRALRAAVEECAVRTAGTRGDQVVFLSGGLDSRTILGGLLEIFDRSEILAVTFGMPGEQDFDFAARVAKVAGVRHETLESAGVEWTTQGLVDSVLARQIPLPFPFGQRYLSYLLHSRVGPDNVFWDGLCGDIVSGKLFRPGCEAWDWDTAVADFLDKHLLVGRDRLYSSDFEPARSIQPAPLCSTDDLSCYYQLMYGVRQRHYVSTRLLRELPACTPFLAGPWLDLMLRIPVRQRLKQHLYEEIQKQTFPRLFSLPTTAHGGGAVLESRFTRTAHRLRFRAEHEMARRGLPLFAGRRHESGANAAIRAGYRCTGEIRDLAVENISDLAARGIVDWLDTGSYLPGCEAIEAPSDEAITRLLGLEINLKAADQVLRAADRATRTPAAVDRAARSSDVGRRD</sequence>
<dbReference type="GO" id="GO:0004066">
    <property type="term" value="F:asparagine synthase (glutamine-hydrolyzing) activity"/>
    <property type="evidence" value="ECO:0007669"/>
    <property type="project" value="InterPro"/>
</dbReference>
<evidence type="ECO:0000313" key="3">
    <source>
        <dbReference type="Proteomes" id="UP000293764"/>
    </source>
</evidence>
<accession>A0A4Q5N2K6</accession>
<dbReference type="GO" id="GO:0006529">
    <property type="term" value="P:asparagine biosynthetic process"/>
    <property type="evidence" value="ECO:0007669"/>
    <property type="project" value="InterPro"/>
</dbReference>
<protein>
    <recommendedName>
        <fullName evidence="1">Asparagine synthetase domain-containing protein</fullName>
    </recommendedName>
</protein>
<reference evidence="2 3" key="1">
    <citation type="submission" date="2019-01" db="EMBL/GenBank/DDBJ databases">
        <title>Novel species of Cellulomonas.</title>
        <authorList>
            <person name="Liu Q."/>
            <person name="Xin Y.-H."/>
        </authorList>
    </citation>
    <scope>NUCLEOTIDE SEQUENCE [LARGE SCALE GENOMIC DNA]</scope>
    <source>
        <strain evidence="2 3">HLT2-17</strain>
    </source>
</reference>
<gene>
    <name evidence="2" type="ORF">EUA98_04085</name>
</gene>
<name>A0A4Q5N2K6_9MICO</name>
<dbReference type="Pfam" id="PF00733">
    <property type="entry name" value="Asn_synthase"/>
    <property type="match status" value="1"/>
</dbReference>
<keyword evidence="3" id="KW-1185">Reference proteome</keyword>